<dbReference type="GO" id="GO:0006893">
    <property type="term" value="P:Golgi to plasma membrane transport"/>
    <property type="evidence" value="ECO:0007669"/>
    <property type="project" value="TreeGrafter"/>
</dbReference>
<organism evidence="3 4">
    <name type="scientific">Trypanosoma rangeli</name>
    <dbReference type="NCBI Taxonomy" id="5698"/>
    <lineage>
        <taxon>Eukaryota</taxon>
        <taxon>Discoba</taxon>
        <taxon>Euglenozoa</taxon>
        <taxon>Kinetoplastea</taxon>
        <taxon>Metakinetoplastina</taxon>
        <taxon>Trypanosomatida</taxon>
        <taxon>Trypanosomatidae</taxon>
        <taxon>Trypanosoma</taxon>
        <taxon>Herpetosoma</taxon>
    </lineage>
</organism>
<dbReference type="Proteomes" id="UP000283634">
    <property type="component" value="Unassembled WGS sequence"/>
</dbReference>
<reference evidence="3 4" key="1">
    <citation type="journal article" date="2018" name="BMC Genomics">
        <title>Genomic comparison of Trypanosoma conorhini and Trypanosoma rangeli to Trypanosoma cruzi strains of high and low virulence.</title>
        <authorList>
            <person name="Bradwell K.R."/>
            <person name="Koparde V.N."/>
            <person name="Matveyev A.V."/>
            <person name="Serrano M.G."/>
            <person name="Alves J.M."/>
            <person name="Parikh H."/>
            <person name="Huang B."/>
            <person name="Lee V."/>
            <person name="Espinosa-Alvarez O."/>
            <person name="Ortiz P.A."/>
            <person name="Costa-Martins A.G."/>
            <person name="Teixeira M.M."/>
            <person name="Buck G.A."/>
        </authorList>
    </citation>
    <scope>NUCLEOTIDE SEQUENCE [LARGE SCALE GENOMIC DNA]</scope>
    <source>
        <strain evidence="3 4">AM80</strain>
    </source>
</reference>
<evidence type="ECO:0000259" key="2">
    <source>
        <dbReference type="Pfam" id="PF20651"/>
    </source>
</evidence>
<dbReference type="Gene3D" id="1.10.357.30">
    <property type="entry name" value="Exocyst complex subunit Sec15 C-terminal domain, N-terminal subdomain"/>
    <property type="match status" value="1"/>
</dbReference>
<dbReference type="GO" id="GO:0000145">
    <property type="term" value="C:exocyst"/>
    <property type="evidence" value="ECO:0007669"/>
    <property type="project" value="TreeGrafter"/>
</dbReference>
<name>A0A422NYQ9_TRYRA</name>
<dbReference type="InterPro" id="IPR042045">
    <property type="entry name" value="EXOC6/Sec15_C_dom1"/>
</dbReference>
<feature type="compositionally biased region" description="Acidic residues" evidence="1">
    <location>
        <begin position="164"/>
        <end position="181"/>
    </location>
</feature>
<evidence type="ECO:0000313" key="4">
    <source>
        <dbReference type="Proteomes" id="UP000283634"/>
    </source>
</evidence>
<keyword evidence="4" id="KW-1185">Reference proteome</keyword>
<dbReference type="RefSeq" id="XP_029241688.1">
    <property type="nucleotide sequence ID" value="XM_029378499.1"/>
</dbReference>
<dbReference type="GO" id="GO:0006886">
    <property type="term" value="P:intracellular protein transport"/>
    <property type="evidence" value="ECO:0007669"/>
    <property type="project" value="InterPro"/>
</dbReference>
<dbReference type="GO" id="GO:0016020">
    <property type="term" value="C:membrane"/>
    <property type="evidence" value="ECO:0007669"/>
    <property type="project" value="TreeGrafter"/>
</dbReference>
<dbReference type="OrthoDB" id="10267033at2759"/>
<comment type="caution">
    <text evidence="3">The sequence shown here is derived from an EMBL/GenBank/DDBJ whole genome shotgun (WGS) entry which is preliminary data.</text>
</comment>
<dbReference type="InterPro" id="IPR007225">
    <property type="entry name" value="EXOC6/Sec15"/>
</dbReference>
<feature type="region of interest" description="Disordered" evidence="1">
    <location>
        <begin position="147"/>
        <end position="183"/>
    </location>
</feature>
<sequence>MEVETDARQNEKLQSILRDMGDSPHIIYYTKESLRIHRHGRLKKVFLVATPYYVYLVKAKGISFYARWQNKLLTVSSTKNIISIGAPESSQVRQLQNASQAVPDAVDSEDSGFTMVKLECASVLEATTTERCLQKLAASARLRTEQLENDESYPAQNATQETKDAEDEWSGADSEGSEDDAGPLWGQQQVLLQRPREGESSSLFQKAPSRYLAVASLVDGEFTDYTALKNAYLRNEEDILQEDLAAFVKENEGQVEKLCETHYPAFLHAARQCFSISEQDAELVGQELSGATTLARSSVMEMKRSAADLNLSRCVKQNVAQVVSILRSTMELAEMLETVEMRVQKQQLLGAVVSLKQLMRVAAPFAEYALGEYVIHHRVPQLSQDIFTAAVHDFNAWLKLLRDSSLPIGAAALKWEGTVKTGSIEKKLRISEEGEWWVEMSYVRACIRRAPFTESSSISNIIYGASLQEVFEELCHGTYYRNYYAESRMQQAKLDLYEVPVSSEALSGDALVAELERYCATALGFVLIEDIVHNITEPHVRSTTEIICMWEKLSQAMADRARHISTLLVSDPNYTARMMDVFCLLRSFISIVVDCVKSVRLSPLILSLVVESMSDSIISSWLQEACVEATQGVLTETLLPLTATTLGEYHEYVTRFYLDRCKSIELPLPSAGFTSGSVTLPYALMVPVIGDIALRFLSQCHSILVMDESAVVRQSELNNVDEMLLKYLSVLFRTVAELLHSHLATVAERAVMQLAVFVTSCATMSVIVSCVEQQFVLAWHFDYDEGKRETLGAPRLLASSATLFEKAVQKGIERLLTAFIAETEDRLRPVAELDYWKGLVEVRRAATPATATRANSKDDDEKGLLEAMEYVISMIPKLTAVLQVSVVRSVLGTVVAHAAITTQTNLESAIHGGCRDGTTSDFAALRDCVREFELMCAIQIPLWQKRIGAAISSVPAAQRFPLQSKHIADELLLWIGRKEAAERAKTNQVLAGIEGAGKFVAKGVGKGIYTVGQTVKGGASAITGAASARAGKREHQSALF</sequence>
<dbReference type="OMA" id="ALCEHHY"/>
<feature type="domain" description="Exocyst complex component EXOC6/Sec15 N-terminal" evidence="2">
    <location>
        <begin position="244"/>
        <end position="412"/>
    </location>
</feature>
<evidence type="ECO:0000313" key="3">
    <source>
        <dbReference type="EMBL" id="RNF10642.1"/>
    </source>
</evidence>
<protein>
    <submittedName>
        <fullName evidence="3">Exocyst complex component 6</fullName>
    </submittedName>
</protein>
<dbReference type="PANTHER" id="PTHR12702">
    <property type="entry name" value="SEC15"/>
    <property type="match status" value="1"/>
</dbReference>
<dbReference type="AlphaFoldDB" id="A0A422NYQ9"/>
<dbReference type="VEuPathDB" id="TriTrypDB:TRSC58_05505"/>
<accession>A0A422NYQ9</accession>
<dbReference type="GeneID" id="40325391"/>
<dbReference type="GO" id="GO:0090522">
    <property type="term" value="P:vesicle tethering involved in exocytosis"/>
    <property type="evidence" value="ECO:0007669"/>
    <property type="project" value="InterPro"/>
</dbReference>
<gene>
    <name evidence="3" type="ORF">TraAM80_01458</name>
</gene>
<dbReference type="InterPro" id="IPR048359">
    <property type="entry name" value="EXOC6_Sec15_N"/>
</dbReference>
<dbReference type="Pfam" id="PF20651">
    <property type="entry name" value="EXOC6_Sec15_N"/>
    <property type="match status" value="1"/>
</dbReference>
<evidence type="ECO:0000256" key="1">
    <source>
        <dbReference type="SAM" id="MobiDB-lite"/>
    </source>
</evidence>
<dbReference type="PANTHER" id="PTHR12702:SF0">
    <property type="entry name" value="EXOCYST COMPLEX COMPONENT 6"/>
    <property type="match status" value="1"/>
</dbReference>
<proteinExistence type="predicted"/>
<dbReference type="EMBL" id="MKGL01000029">
    <property type="protein sequence ID" value="RNF10642.1"/>
    <property type="molecule type" value="Genomic_DNA"/>
</dbReference>